<dbReference type="InParanoid" id="C5DJN6"/>
<dbReference type="OMA" id="YRIRTHI"/>
<feature type="domain" description="T-SNARE coiled-coil homology" evidence="11">
    <location>
        <begin position="236"/>
        <end position="298"/>
    </location>
</feature>
<dbReference type="Pfam" id="PF05739">
    <property type="entry name" value="SNARE"/>
    <property type="match status" value="1"/>
</dbReference>
<name>C5DJN6_LACTC</name>
<dbReference type="Pfam" id="PF10496">
    <property type="entry name" value="Syntaxin-18_N"/>
    <property type="match status" value="1"/>
</dbReference>
<feature type="coiled-coil region" evidence="9">
    <location>
        <begin position="203"/>
        <end position="249"/>
    </location>
</feature>
<dbReference type="eggNOG" id="KOG3894">
    <property type="taxonomic scope" value="Eukaryota"/>
</dbReference>
<keyword evidence="7 9" id="KW-0175">Coiled coil</keyword>
<protein>
    <submittedName>
        <fullName evidence="12">KLTH0F17886p</fullName>
    </submittedName>
</protein>
<keyword evidence="6 10" id="KW-1133">Transmembrane helix</keyword>
<dbReference type="Gene3D" id="1.20.5.110">
    <property type="match status" value="1"/>
</dbReference>
<dbReference type="AlphaFoldDB" id="C5DJN6"/>
<proteinExistence type="inferred from homology"/>
<evidence type="ECO:0000256" key="6">
    <source>
        <dbReference type="ARBA" id="ARBA00022989"/>
    </source>
</evidence>
<dbReference type="HOGENOM" id="CLU_069210_1_0_1"/>
<evidence type="ECO:0000256" key="10">
    <source>
        <dbReference type="SAM" id="Phobius"/>
    </source>
</evidence>
<dbReference type="GO" id="GO:0031201">
    <property type="term" value="C:SNARE complex"/>
    <property type="evidence" value="ECO:0007669"/>
    <property type="project" value="TreeGrafter"/>
</dbReference>
<dbReference type="KEGG" id="lth:KLTH0F17886g"/>
<keyword evidence="5" id="KW-0653">Protein transport</keyword>
<evidence type="ECO:0000256" key="5">
    <source>
        <dbReference type="ARBA" id="ARBA00022927"/>
    </source>
</evidence>
<dbReference type="PANTHER" id="PTHR15959">
    <property type="entry name" value="SYNTAXIN-18"/>
    <property type="match status" value="1"/>
</dbReference>
<evidence type="ECO:0000313" key="12">
    <source>
        <dbReference type="EMBL" id="CAR24525.1"/>
    </source>
</evidence>
<dbReference type="OrthoDB" id="342981at2759"/>
<comment type="similarity">
    <text evidence="2">Belongs to the syntaxin family.</text>
</comment>
<feature type="transmembrane region" description="Helical" evidence="10">
    <location>
        <begin position="308"/>
        <end position="326"/>
    </location>
</feature>
<evidence type="ECO:0000256" key="2">
    <source>
        <dbReference type="ARBA" id="ARBA00009063"/>
    </source>
</evidence>
<dbReference type="STRING" id="559295.C5DJN6"/>
<dbReference type="EMBL" id="CU928170">
    <property type="protein sequence ID" value="CAR24525.1"/>
    <property type="molecule type" value="Genomic_DNA"/>
</dbReference>
<dbReference type="InterPro" id="IPR019529">
    <property type="entry name" value="Syntaxin-18_N"/>
</dbReference>
<dbReference type="Proteomes" id="UP000002036">
    <property type="component" value="Chromosome F"/>
</dbReference>
<evidence type="ECO:0000256" key="1">
    <source>
        <dbReference type="ARBA" id="ARBA00004211"/>
    </source>
</evidence>
<dbReference type="InterPro" id="IPR000727">
    <property type="entry name" value="T_SNARE_dom"/>
</dbReference>
<evidence type="ECO:0000256" key="9">
    <source>
        <dbReference type="SAM" id="Coils"/>
    </source>
</evidence>
<keyword evidence="8 10" id="KW-0472">Membrane</keyword>
<dbReference type="SMART" id="SM00397">
    <property type="entry name" value="t_SNARE"/>
    <property type="match status" value="1"/>
</dbReference>
<dbReference type="GO" id="GO:0015031">
    <property type="term" value="P:protein transport"/>
    <property type="evidence" value="ECO:0007669"/>
    <property type="project" value="UniProtKB-KW"/>
</dbReference>
<organism evidence="12 13">
    <name type="scientific">Lachancea thermotolerans (strain ATCC 56472 / CBS 6340 / NRRL Y-8284)</name>
    <name type="common">Yeast</name>
    <name type="synonym">Kluyveromyces thermotolerans</name>
    <dbReference type="NCBI Taxonomy" id="559295"/>
    <lineage>
        <taxon>Eukaryota</taxon>
        <taxon>Fungi</taxon>
        <taxon>Dikarya</taxon>
        <taxon>Ascomycota</taxon>
        <taxon>Saccharomycotina</taxon>
        <taxon>Saccharomycetes</taxon>
        <taxon>Saccharomycetales</taxon>
        <taxon>Saccharomycetaceae</taxon>
        <taxon>Lachancea</taxon>
    </lineage>
</organism>
<keyword evidence="4 10" id="KW-0812">Transmembrane</keyword>
<gene>
    <name evidence="12" type="ordered locus">KLTH0F17886g</name>
</gene>
<evidence type="ECO:0000256" key="7">
    <source>
        <dbReference type="ARBA" id="ARBA00023054"/>
    </source>
</evidence>
<evidence type="ECO:0000256" key="8">
    <source>
        <dbReference type="ARBA" id="ARBA00023136"/>
    </source>
</evidence>
<accession>C5DJN6</accession>
<dbReference type="GO" id="GO:0006890">
    <property type="term" value="P:retrograde vesicle-mediated transport, Golgi to endoplasmic reticulum"/>
    <property type="evidence" value="ECO:0007669"/>
    <property type="project" value="TreeGrafter"/>
</dbReference>
<reference evidence="12 13" key="1">
    <citation type="journal article" date="2009" name="Genome Res.">
        <title>Comparative genomics of protoploid Saccharomycetaceae.</title>
        <authorList>
            <consortium name="The Genolevures Consortium"/>
            <person name="Souciet J.-L."/>
            <person name="Dujon B."/>
            <person name="Gaillardin C."/>
            <person name="Johnston M."/>
            <person name="Baret P.V."/>
            <person name="Cliften P."/>
            <person name="Sherman D.J."/>
            <person name="Weissenbach J."/>
            <person name="Westhof E."/>
            <person name="Wincker P."/>
            <person name="Jubin C."/>
            <person name="Poulain J."/>
            <person name="Barbe V."/>
            <person name="Segurens B."/>
            <person name="Artiguenave F."/>
            <person name="Anthouard V."/>
            <person name="Vacherie B."/>
            <person name="Val M.-E."/>
            <person name="Fulton R.S."/>
            <person name="Minx P."/>
            <person name="Wilson R."/>
            <person name="Durrens P."/>
            <person name="Jean G."/>
            <person name="Marck C."/>
            <person name="Martin T."/>
            <person name="Nikolski M."/>
            <person name="Rolland T."/>
            <person name="Seret M.-L."/>
            <person name="Casaregola S."/>
            <person name="Despons L."/>
            <person name="Fairhead C."/>
            <person name="Fischer G."/>
            <person name="Lafontaine I."/>
            <person name="Leh V."/>
            <person name="Lemaire M."/>
            <person name="de Montigny J."/>
            <person name="Neuveglise C."/>
            <person name="Thierry A."/>
            <person name="Blanc-Lenfle I."/>
            <person name="Bleykasten C."/>
            <person name="Diffels J."/>
            <person name="Fritsch E."/>
            <person name="Frangeul L."/>
            <person name="Goeffon A."/>
            <person name="Jauniaux N."/>
            <person name="Kachouri-Lafond R."/>
            <person name="Payen C."/>
            <person name="Potier S."/>
            <person name="Pribylova L."/>
            <person name="Ozanne C."/>
            <person name="Richard G.-F."/>
            <person name="Sacerdot C."/>
            <person name="Straub M.-L."/>
            <person name="Talla E."/>
        </authorList>
    </citation>
    <scope>NUCLEOTIDE SEQUENCE [LARGE SCALE GENOMIC DNA]</scope>
    <source>
        <strain evidence="13">ATCC 56472 / CBS 6340 / NRRL Y-8284</strain>
    </source>
</reference>
<dbReference type="PANTHER" id="PTHR15959:SF0">
    <property type="entry name" value="SYNTAXIN-18"/>
    <property type="match status" value="1"/>
</dbReference>
<evidence type="ECO:0000259" key="11">
    <source>
        <dbReference type="PROSITE" id="PS50192"/>
    </source>
</evidence>
<dbReference type="GeneID" id="8293197"/>
<evidence type="ECO:0000313" key="13">
    <source>
        <dbReference type="Proteomes" id="UP000002036"/>
    </source>
</evidence>
<dbReference type="FunCoup" id="C5DJN6">
    <property type="interactions" value="311"/>
</dbReference>
<sequence>MSDLTPLFKKYVTVFSEDEKRSIDRRAQDNRKPSKKYMVNDTFVKECSELLRHILELQKVVFSLKPQYESDSELSEREKDDFDTEVRLLIQQYFGKLKFLGRYEKKRQQIVKDQFLTNSDSELFSLFKSRDEQFELFHLTNNKHRDGVLQSLNMLLSSIFSSISRMQQQRLSRKKELESIDFNAQLYAPIHNMVGSVSQSPPIETTQQEVEQYKQTVSQLSQQQLQILETEHEELLNLKTQELESAENLGRTMVQISSLQNEIATHLQSQTQNIFTLLDNHDDVELDIQKGNRQLKKAQRRSGKSAKLIVYLSVIFGVLILFLDFIN</sequence>
<evidence type="ECO:0000256" key="3">
    <source>
        <dbReference type="ARBA" id="ARBA00022448"/>
    </source>
</evidence>
<keyword evidence="3" id="KW-0813">Transport</keyword>
<dbReference type="RefSeq" id="XP_002554962.1">
    <property type="nucleotide sequence ID" value="XM_002554916.1"/>
</dbReference>
<dbReference type="GO" id="GO:0005783">
    <property type="term" value="C:endoplasmic reticulum"/>
    <property type="evidence" value="ECO:0007669"/>
    <property type="project" value="TreeGrafter"/>
</dbReference>
<evidence type="ECO:0000256" key="4">
    <source>
        <dbReference type="ARBA" id="ARBA00022692"/>
    </source>
</evidence>
<comment type="subcellular location">
    <subcellularLocation>
        <location evidence="1">Membrane</location>
        <topology evidence="1">Single-pass type IV membrane protein</topology>
    </subcellularLocation>
</comment>
<keyword evidence="13" id="KW-1185">Reference proteome</keyword>
<dbReference type="PROSITE" id="PS50192">
    <property type="entry name" value="T_SNARE"/>
    <property type="match status" value="1"/>
</dbReference>